<dbReference type="KEGG" id="fcy:FRACYDRAFT_247853"/>
<sequence>MIIIQLLQILTIFTLFYSQLYCYGFSTTSTPINRRSIKRDDITITSKEYKDAMSTIDVASKSATPSDDLYDAVRVIDRNTLKIYPDIESKEELWKRSYGSWKLVLATGGGKFKTFKKVPIFAFAMLDEINFGNGIGLNENLILLSLLGPHELITRIRQMIINVDDIYIGSRNITEIVPKFIGDGMALKKRPIDYKKEKGSSRPPAFTFIAASDTSLVARGGSGGIAIWTRLDKDIRPAAYSNSSS</sequence>
<proteinExistence type="predicted"/>
<dbReference type="AlphaFoldDB" id="A0A1E7EW31"/>
<dbReference type="Proteomes" id="UP000095751">
    <property type="component" value="Unassembled WGS sequence"/>
</dbReference>
<dbReference type="EMBL" id="KV784373">
    <property type="protein sequence ID" value="OEU10238.1"/>
    <property type="molecule type" value="Genomic_DNA"/>
</dbReference>
<gene>
    <name evidence="1" type="ORF">FRACYDRAFT_247853</name>
</gene>
<keyword evidence="2" id="KW-1185">Reference proteome</keyword>
<accession>A0A1E7EW31</accession>
<name>A0A1E7EW31_9STRA</name>
<protein>
    <submittedName>
        <fullName evidence="1">Uncharacterized protein</fullName>
    </submittedName>
</protein>
<dbReference type="OrthoDB" id="44190at2759"/>
<organism evidence="1 2">
    <name type="scientific">Fragilariopsis cylindrus CCMP1102</name>
    <dbReference type="NCBI Taxonomy" id="635003"/>
    <lineage>
        <taxon>Eukaryota</taxon>
        <taxon>Sar</taxon>
        <taxon>Stramenopiles</taxon>
        <taxon>Ochrophyta</taxon>
        <taxon>Bacillariophyta</taxon>
        <taxon>Bacillariophyceae</taxon>
        <taxon>Bacillariophycidae</taxon>
        <taxon>Bacillariales</taxon>
        <taxon>Bacillariaceae</taxon>
        <taxon>Fragilariopsis</taxon>
    </lineage>
</organism>
<dbReference type="InParanoid" id="A0A1E7EW31"/>
<evidence type="ECO:0000313" key="1">
    <source>
        <dbReference type="EMBL" id="OEU10238.1"/>
    </source>
</evidence>
<evidence type="ECO:0000313" key="2">
    <source>
        <dbReference type="Proteomes" id="UP000095751"/>
    </source>
</evidence>
<reference evidence="1 2" key="1">
    <citation type="submission" date="2016-09" db="EMBL/GenBank/DDBJ databases">
        <title>Extensive genetic diversity and differential bi-allelic expression allows diatom success in the polar Southern Ocean.</title>
        <authorList>
            <consortium name="DOE Joint Genome Institute"/>
            <person name="Mock T."/>
            <person name="Otillar R.P."/>
            <person name="Strauss J."/>
            <person name="Dupont C."/>
            <person name="Frickenhaus S."/>
            <person name="Maumus F."/>
            <person name="Mcmullan M."/>
            <person name="Sanges R."/>
            <person name="Schmutz J."/>
            <person name="Toseland A."/>
            <person name="Valas R."/>
            <person name="Veluchamy A."/>
            <person name="Ward B.J."/>
            <person name="Allen A."/>
            <person name="Barry K."/>
            <person name="Falciatore A."/>
            <person name="Ferrante M."/>
            <person name="Fortunato A.E."/>
            <person name="Gloeckner G."/>
            <person name="Gruber A."/>
            <person name="Hipkin R."/>
            <person name="Janech M."/>
            <person name="Kroth P."/>
            <person name="Leese F."/>
            <person name="Lindquist E."/>
            <person name="Lyon B.R."/>
            <person name="Martin J."/>
            <person name="Mayer C."/>
            <person name="Parker M."/>
            <person name="Quesneville H."/>
            <person name="Raymond J."/>
            <person name="Uhlig C."/>
            <person name="Valentin K.U."/>
            <person name="Worden A.Z."/>
            <person name="Armbrust E.V."/>
            <person name="Bowler C."/>
            <person name="Green B."/>
            <person name="Moulton V."/>
            <person name="Van Oosterhout C."/>
            <person name="Grigoriev I."/>
        </authorList>
    </citation>
    <scope>NUCLEOTIDE SEQUENCE [LARGE SCALE GENOMIC DNA]</scope>
    <source>
        <strain evidence="1 2">CCMP1102</strain>
    </source>
</reference>